<dbReference type="CDD" id="cd13654">
    <property type="entry name" value="PBP2_phosphate_like_2"/>
    <property type="match status" value="1"/>
</dbReference>
<evidence type="ECO:0000313" key="6">
    <source>
        <dbReference type="EMBL" id="MEA5441448.1"/>
    </source>
</evidence>
<comment type="similarity">
    <text evidence="1 4">Belongs to the PstS family.</text>
</comment>
<dbReference type="Proteomes" id="UP001302329">
    <property type="component" value="Unassembled WGS sequence"/>
</dbReference>
<feature type="domain" description="PBP" evidence="5">
    <location>
        <begin position="40"/>
        <end position="295"/>
    </location>
</feature>
<protein>
    <recommendedName>
        <fullName evidence="4">Phosphate-binding protein</fullName>
    </recommendedName>
</protein>
<evidence type="ECO:0000259" key="5">
    <source>
        <dbReference type="Pfam" id="PF12849"/>
    </source>
</evidence>
<dbReference type="PANTHER" id="PTHR30570">
    <property type="entry name" value="PERIPLASMIC PHOSPHATE BINDING COMPONENT OF PHOSPHATE ABC TRANSPORTER"/>
    <property type="match status" value="1"/>
</dbReference>
<reference evidence="6 7" key="1">
    <citation type="submission" date="2023-12" db="EMBL/GenBank/DDBJ databases">
        <title>Baltic Sea Cyanobacteria.</title>
        <authorList>
            <person name="Delbaje E."/>
            <person name="Fewer D.P."/>
            <person name="Shishido T.K."/>
        </authorList>
    </citation>
    <scope>NUCLEOTIDE SEQUENCE [LARGE SCALE GENOMIC DNA]</scope>
    <source>
        <strain evidence="6 7">UHCC 0281</strain>
    </source>
</reference>
<name>A0ABU5SSK0_9CYAN</name>
<sequence length="358" mass="39441">MVLKLPATVLSRGVMVCSGLGVLLGAWLAPSLAPVPALAQTGTAPVVRIEGSSTVFPIMEEAAKAFQDRQGGQPVSIALKETGSTGGLRRFCRGEIPISNASRPINSRELKACAAKGVRFIELPLAFDAISVVVHPRNTWASRISTAELSTLWNRKAQGRIKRWKQVNAAWPDRPINLCGPGGDSGTFDYFNKAINGDSRNSRTDYTSSEDDNVLVRCVEKNPQALGYFGFSYYRSQAGKLKALEVAGPRGAWLPSVNTVQRERYQPLSRPLFVYVNDKDMRDRPEVRRFVTFTVQRGLRFTEQAGAIPLPADTYRIVESKLYRHLLGTSFGGDLPIGLTISQAIRRSFEDIRSKSPR</sequence>
<dbReference type="InterPro" id="IPR050811">
    <property type="entry name" value="Phosphate_ABC_transporter"/>
</dbReference>
<evidence type="ECO:0000313" key="7">
    <source>
        <dbReference type="Proteomes" id="UP001302329"/>
    </source>
</evidence>
<dbReference type="SUPFAM" id="SSF53850">
    <property type="entry name" value="Periplasmic binding protein-like II"/>
    <property type="match status" value="1"/>
</dbReference>
<evidence type="ECO:0000256" key="3">
    <source>
        <dbReference type="ARBA" id="ARBA00022729"/>
    </source>
</evidence>
<comment type="function">
    <text evidence="4">Involved in the system for phosphate transport across the cytoplasmic membrane.</text>
</comment>
<organism evidence="6 7">
    <name type="scientific">Cyanobium gracile UHCC 0281</name>
    <dbReference type="NCBI Taxonomy" id="3110309"/>
    <lineage>
        <taxon>Bacteria</taxon>
        <taxon>Bacillati</taxon>
        <taxon>Cyanobacteriota</taxon>
        <taxon>Cyanophyceae</taxon>
        <taxon>Synechococcales</taxon>
        <taxon>Prochlorococcaceae</taxon>
        <taxon>Cyanobium</taxon>
    </lineage>
</organism>
<gene>
    <name evidence="6" type="ORF">VB739_02670</name>
</gene>
<accession>A0ABU5SSK0</accession>
<dbReference type="PANTHER" id="PTHR30570:SF1">
    <property type="entry name" value="PHOSPHATE-BINDING PROTEIN PSTS"/>
    <property type="match status" value="1"/>
</dbReference>
<keyword evidence="7" id="KW-1185">Reference proteome</keyword>
<keyword evidence="3" id="KW-0732">Signal</keyword>
<dbReference type="InterPro" id="IPR024370">
    <property type="entry name" value="PBP_domain"/>
</dbReference>
<evidence type="ECO:0000256" key="1">
    <source>
        <dbReference type="ARBA" id="ARBA00008725"/>
    </source>
</evidence>
<keyword evidence="2 4" id="KW-0813">Transport</keyword>
<dbReference type="RefSeq" id="WP_323355586.1">
    <property type="nucleotide sequence ID" value="NZ_JAYGHY010000005.1"/>
</dbReference>
<proteinExistence type="inferred from homology"/>
<dbReference type="InterPro" id="IPR011862">
    <property type="entry name" value="Phos-bd"/>
</dbReference>
<comment type="caution">
    <text evidence="6">The sequence shown here is derived from an EMBL/GenBank/DDBJ whole genome shotgun (WGS) entry which is preliminary data.</text>
</comment>
<evidence type="ECO:0000256" key="4">
    <source>
        <dbReference type="RuleBase" id="RU367119"/>
    </source>
</evidence>
<evidence type="ECO:0000256" key="2">
    <source>
        <dbReference type="ARBA" id="ARBA00022448"/>
    </source>
</evidence>
<dbReference type="Pfam" id="PF12849">
    <property type="entry name" value="PBP_like_2"/>
    <property type="match status" value="1"/>
</dbReference>
<dbReference type="NCBIfam" id="TIGR02136">
    <property type="entry name" value="ptsS_2"/>
    <property type="match status" value="1"/>
</dbReference>
<dbReference type="EMBL" id="JAYGHY010000005">
    <property type="protein sequence ID" value="MEA5441448.1"/>
    <property type="molecule type" value="Genomic_DNA"/>
</dbReference>
<dbReference type="Gene3D" id="3.40.190.10">
    <property type="entry name" value="Periplasmic binding protein-like II"/>
    <property type="match status" value="2"/>
</dbReference>
<keyword evidence="4" id="KW-0592">Phosphate transport</keyword>